<keyword evidence="1" id="KW-0479">Metal-binding</keyword>
<dbReference type="EMBL" id="JAVXUO010003053">
    <property type="protein sequence ID" value="KAK2967131.1"/>
    <property type="molecule type" value="Genomic_DNA"/>
</dbReference>
<feature type="region of interest" description="Disordered" evidence="5">
    <location>
        <begin position="208"/>
        <end position="386"/>
    </location>
</feature>
<keyword evidence="8" id="KW-1185">Reference proteome</keyword>
<feature type="compositionally biased region" description="Polar residues" evidence="5">
    <location>
        <begin position="291"/>
        <end position="300"/>
    </location>
</feature>
<evidence type="ECO:0000256" key="5">
    <source>
        <dbReference type="SAM" id="MobiDB-lite"/>
    </source>
</evidence>
<comment type="caution">
    <text evidence="7">The sequence shown here is derived from an EMBL/GenBank/DDBJ whole genome shotgun (WGS) entry which is preliminary data.</text>
</comment>
<dbReference type="InterPro" id="IPR011011">
    <property type="entry name" value="Znf_FYVE_PHD"/>
</dbReference>
<dbReference type="InterPro" id="IPR001965">
    <property type="entry name" value="Znf_PHD"/>
</dbReference>
<feature type="compositionally biased region" description="Basic and acidic residues" evidence="5">
    <location>
        <begin position="93"/>
        <end position="107"/>
    </location>
</feature>
<feature type="compositionally biased region" description="Polar residues" evidence="5">
    <location>
        <begin position="68"/>
        <end position="87"/>
    </location>
</feature>
<reference evidence="7" key="1">
    <citation type="submission" date="2022-12" db="EMBL/GenBank/DDBJ databases">
        <title>Draft genome assemblies for two species of Escallonia (Escalloniales).</title>
        <authorList>
            <person name="Chanderbali A."/>
            <person name="Dervinis C."/>
            <person name="Anghel I."/>
            <person name="Soltis D."/>
            <person name="Soltis P."/>
            <person name="Zapata F."/>
        </authorList>
    </citation>
    <scope>NUCLEOTIDE SEQUENCE</scope>
    <source>
        <strain evidence="7">UCBG92.1500</strain>
        <tissue evidence="7">Leaf</tissue>
    </source>
</reference>
<keyword evidence="2 4" id="KW-0863">Zinc-finger</keyword>
<dbReference type="PROSITE" id="PS50016">
    <property type="entry name" value="ZF_PHD_2"/>
    <property type="match status" value="1"/>
</dbReference>
<evidence type="ECO:0000256" key="3">
    <source>
        <dbReference type="ARBA" id="ARBA00022833"/>
    </source>
</evidence>
<dbReference type="SMART" id="SM00249">
    <property type="entry name" value="PHD"/>
    <property type="match status" value="1"/>
</dbReference>
<evidence type="ECO:0000256" key="1">
    <source>
        <dbReference type="ARBA" id="ARBA00022723"/>
    </source>
</evidence>
<gene>
    <name evidence="7" type="ORF">RJ640_006840</name>
</gene>
<keyword evidence="3" id="KW-0862">Zinc</keyword>
<dbReference type="InterPro" id="IPR019786">
    <property type="entry name" value="Zinc_finger_PHD-type_CS"/>
</dbReference>
<accession>A0AA88QLV1</accession>
<feature type="domain" description="PHD-type" evidence="6">
    <location>
        <begin position="112"/>
        <end position="159"/>
    </location>
</feature>
<dbReference type="InterPro" id="IPR019787">
    <property type="entry name" value="Znf_PHD-finger"/>
</dbReference>
<feature type="region of interest" description="Disordered" evidence="5">
    <location>
        <begin position="63"/>
        <end position="107"/>
    </location>
</feature>
<evidence type="ECO:0000256" key="4">
    <source>
        <dbReference type="PROSITE-ProRule" id="PRU00146"/>
    </source>
</evidence>
<evidence type="ECO:0000256" key="2">
    <source>
        <dbReference type="ARBA" id="ARBA00022771"/>
    </source>
</evidence>
<dbReference type="GO" id="GO:0008270">
    <property type="term" value="F:zinc ion binding"/>
    <property type="evidence" value="ECO:0007669"/>
    <property type="project" value="UniProtKB-KW"/>
</dbReference>
<dbReference type="CDD" id="cd15532">
    <property type="entry name" value="PHD2_CHD_II"/>
    <property type="match status" value="1"/>
</dbReference>
<name>A0AA88QLV1_9ASTE</name>
<evidence type="ECO:0000313" key="7">
    <source>
        <dbReference type="EMBL" id="KAK2967131.1"/>
    </source>
</evidence>
<dbReference type="PANTHER" id="PTHR24102:SF28">
    <property type="entry name" value="PHD-TYPE DOMAIN-CONTAINING PROTEIN"/>
    <property type="match status" value="1"/>
</dbReference>
<dbReference type="PROSITE" id="PS01359">
    <property type="entry name" value="ZF_PHD_1"/>
    <property type="match status" value="1"/>
</dbReference>
<organism evidence="7 8">
    <name type="scientific">Escallonia rubra</name>
    <dbReference type="NCBI Taxonomy" id="112253"/>
    <lineage>
        <taxon>Eukaryota</taxon>
        <taxon>Viridiplantae</taxon>
        <taxon>Streptophyta</taxon>
        <taxon>Embryophyta</taxon>
        <taxon>Tracheophyta</taxon>
        <taxon>Spermatophyta</taxon>
        <taxon>Magnoliopsida</taxon>
        <taxon>eudicotyledons</taxon>
        <taxon>Gunneridae</taxon>
        <taxon>Pentapetalae</taxon>
        <taxon>asterids</taxon>
        <taxon>campanulids</taxon>
        <taxon>Escalloniales</taxon>
        <taxon>Escalloniaceae</taxon>
        <taxon>Escallonia</taxon>
    </lineage>
</organism>
<feature type="compositionally biased region" description="Basic and acidic residues" evidence="5">
    <location>
        <begin position="224"/>
        <end position="240"/>
    </location>
</feature>
<sequence length="420" mass="46144">METGGTWVPRGKTPVVGGGTLFTTTHYTMCTHPAMIREMKDSGSLSSNMINRNWVLKRKRRKLPCGPDTSNGNKSNTVALESPTNTSSKRRLKLETTSEHSSSKKKGDDGYYYECVVCDLGGNLLCCDSCPRTYHLQCLDPPLKRIPMGKWQCPNCCLKSNSLGTMNNLDPIPKRARIKFTVGTSQTRPEAAGTDKVSQIFDSSLVGKKRSSSKGKSSLSRRIQYVEKKPHSSRKNESRSVKPSHPFCDDSVKVKSPSGNIDNEKKPESSLADTAEEIKSDSPAKEALSVSRLTDLQTNEETSERKADSPCINVSPKKLVHTLDAAIQRSRKRKHKVHSGDGQKKPRAEKGKISGDTPQKSSKSRSARPGTSKPHRKGKTVLHASSLSLSKIDVKTKVVDIQPKDERSVMRSNVTTPIAG</sequence>
<proteinExistence type="predicted"/>
<dbReference type="AlphaFoldDB" id="A0AA88QLV1"/>
<dbReference type="InterPro" id="IPR013083">
    <property type="entry name" value="Znf_RING/FYVE/PHD"/>
</dbReference>
<evidence type="ECO:0000313" key="8">
    <source>
        <dbReference type="Proteomes" id="UP001187471"/>
    </source>
</evidence>
<dbReference type="Pfam" id="PF00628">
    <property type="entry name" value="PHD"/>
    <property type="match status" value="1"/>
</dbReference>
<dbReference type="PANTHER" id="PTHR24102">
    <property type="entry name" value="PHD FINGER PROTEIN"/>
    <property type="match status" value="1"/>
</dbReference>
<protein>
    <recommendedName>
        <fullName evidence="6">PHD-type domain-containing protein</fullName>
    </recommendedName>
</protein>
<evidence type="ECO:0000259" key="6">
    <source>
        <dbReference type="PROSITE" id="PS50016"/>
    </source>
</evidence>
<dbReference type="Proteomes" id="UP001187471">
    <property type="component" value="Unassembled WGS sequence"/>
</dbReference>
<dbReference type="Gene3D" id="3.30.40.10">
    <property type="entry name" value="Zinc/RING finger domain, C3HC4 (zinc finger)"/>
    <property type="match status" value="1"/>
</dbReference>
<dbReference type="SUPFAM" id="SSF57903">
    <property type="entry name" value="FYVE/PHD zinc finger"/>
    <property type="match status" value="1"/>
</dbReference>
<feature type="compositionally biased region" description="Basic and acidic residues" evidence="5">
    <location>
        <begin position="338"/>
        <end position="353"/>
    </location>
</feature>